<gene>
    <name evidence="1" type="ORF">VNO77_20951</name>
</gene>
<proteinExistence type="predicted"/>
<comment type="caution">
    <text evidence="1">The sequence shown here is derived from an EMBL/GenBank/DDBJ whole genome shotgun (WGS) entry which is preliminary data.</text>
</comment>
<evidence type="ECO:0008006" key="3">
    <source>
        <dbReference type="Google" id="ProtNLM"/>
    </source>
</evidence>
<name>A0AAN9LUK2_CANGL</name>
<dbReference type="Proteomes" id="UP001367508">
    <property type="component" value="Unassembled WGS sequence"/>
</dbReference>
<evidence type="ECO:0000313" key="2">
    <source>
        <dbReference type="Proteomes" id="UP001367508"/>
    </source>
</evidence>
<dbReference type="AlphaFoldDB" id="A0AAN9LUK2"/>
<dbReference type="EMBL" id="JAYMYQ010000004">
    <property type="protein sequence ID" value="KAK7340252.1"/>
    <property type="molecule type" value="Genomic_DNA"/>
</dbReference>
<keyword evidence="2" id="KW-1185">Reference proteome</keyword>
<accession>A0AAN9LUK2</accession>
<organism evidence="1 2">
    <name type="scientific">Canavalia gladiata</name>
    <name type="common">Sword bean</name>
    <name type="synonym">Dolichos gladiatus</name>
    <dbReference type="NCBI Taxonomy" id="3824"/>
    <lineage>
        <taxon>Eukaryota</taxon>
        <taxon>Viridiplantae</taxon>
        <taxon>Streptophyta</taxon>
        <taxon>Embryophyta</taxon>
        <taxon>Tracheophyta</taxon>
        <taxon>Spermatophyta</taxon>
        <taxon>Magnoliopsida</taxon>
        <taxon>eudicotyledons</taxon>
        <taxon>Gunneridae</taxon>
        <taxon>Pentapetalae</taxon>
        <taxon>rosids</taxon>
        <taxon>fabids</taxon>
        <taxon>Fabales</taxon>
        <taxon>Fabaceae</taxon>
        <taxon>Papilionoideae</taxon>
        <taxon>50 kb inversion clade</taxon>
        <taxon>NPAAA clade</taxon>
        <taxon>indigoferoid/millettioid clade</taxon>
        <taxon>Phaseoleae</taxon>
        <taxon>Canavalia</taxon>
    </lineage>
</organism>
<protein>
    <recommendedName>
        <fullName evidence="3">S-protein homolog</fullName>
    </recommendedName>
</protein>
<sequence length="113" mass="13304">MKRCNVWICKKYFHTMDAYVVVVVVTAHIKVTNSLAAIANLDLTVYCKTDRRSHVLRHGTNYEFNYDNSLPKPFTCFFLWDGAHHMFDNCQRCDWFVKQSGPCRNKGCFNWKS</sequence>
<evidence type="ECO:0000313" key="1">
    <source>
        <dbReference type="EMBL" id="KAK7340252.1"/>
    </source>
</evidence>
<reference evidence="1 2" key="1">
    <citation type="submission" date="2024-01" db="EMBL/GenBank/DDBJ databases">
        <title>The genomes of 5 underutilized Papilionoideae crops provide insights into root nodulation and disease resistanc.</title>
        <authorList>
            <person name="Jiang F."/>
        </authorList>
    </citation>
    <scope>NUCLEOTIDE SEQUENCE [LARGE SCALE GENOMIC DNA]</scope>
    <source>
        <strain evidence="1">LVBAO_FW01</strain>
        <tissue evidence="1">Leaves</tissue>
    </source>
</reference>